<gene>
    <name evidence="1" type="ORF">S12H4_26999</name>
</gene>
<reference evidence="1" key="1">
    <citation type="journal article" date="2014" name="Front. Microbiol.">
        <title>High frequency of phylogenetically diverse reductive dehalogenase-homologous genes in deep subseafloor sedimentary metagenomes.</title>
        <authorList>
            <person name="Kawai M."/>
            <person name="Futagami T."/>
            <person name="Toyoda A."/>
            <person name="Takaki Y."/>
            <person name="Nishi S."/>
            <person name="Hori S."/>
            <person name="Arai W."/>
            <person name="Tsubouchi T."/>
            <person name="Morono Y."/>
            <person name="Uchiyama I."/>
            <person name="Ito T."/>
            <person name="Fujiyama A."/>
            <person name="Inagaki F."/>
            <person name="Takami H."/>
        </authorList>
    </citation>
    <scope>NUCLEOTIDE SEQUENCE</scope>
    <source>
        <strain evidence="1">Expedition CK06-06</strain>
    </source>
</reference>
<sequence length="64" mass="6908">MFLKSSGEECHKKGESMGSKVYQIIQPRIIRFGVGALNTLADEANKLGAKGFLLLPTLESISLA</sequence>
<proteinExistence type="predicted"/>
<organism evidence="1">
    <name type="scientific">marine sediment metagenome</name>
    <dbReference type="NCBI Taxonomy" id="412755"/>
    <lineage>
        <taxon>unclassified sequences</taxon>
        <taxon>metagenomes</taxon>
        <taxon>ecological metagenomes</taxon>
    </lineage>
</organism>
<protein>
    <recommendedName>
        <fullName evidence="2">Alcohol dehydrogenase iron-type/glycerol dehydrogenase GldA domain-containing protein</fullName>
    </recommendedName>
</protein>
<dbReference type="EMBL" id="BARW01015372">
    <property type="protein sequence ID" value="GAI93997.1"/>
    <property type="molecule type" value="Genomic_DNA"/>
</dbReference>
<name>X1SLT5_9ZZZZ</name>
<evidence type="ECO:0000313" key="1">
    <source>
        <dbReference type="EMBL" id="GAI93997.1"/>
    </source>
</evidence>
<evidence type="ECO:0008006" key="2">
    <source>
        <dbReference type="Google" id="ProtNLM"/>
    </source>
</evidence>
<accession>X1SLT5</accession>
<comment type="caution">
    <text evidence="1">The sequence shown here is derived from an EMBL/GenBank/DDBJ whole genome shotgun (WGS) entry which is preliminary data.</text>
</comment>
<dbReference type="AlphaFoldDB" id="X1SLT5"/>